<dbReference type="PANTHER" id="PTHR42976">
    <property type="entry name" value="BIFUNCTIONAL CHITINASE/LYSOZYME-RELATED"/>
    <property type="match status" value="1"/>
</dbReference>
<dbReference type="SUPFAM" id="SSF51445">
    <property type="entry name" value="(Trans)glycosidases"/>
    <property type="match status" value="1"/>
</dbReference>
<sequence length="487" mass="53559">MSNVPGTEDCSEVFAWDGRAIYATEGMQAHIDGALYKAKYWNEGEKPSLTSEPWAFVGKCITGTDSKGVENQAADPPQWQMDLTCTCCDACGTINNGQVNCKSVEEDKCYFKWCGGANQKDDAACADAKAHQKFAYWNGSMPASQPSWPKQVYAPYFDSGLYGWPPLTELASKYGVNHFIVAFVVSTSEPSLKTGGCNGAYAGAISIESGPTYESDGKFTYLYDELKKLREMGGDFVISFGGANGTELADSAECQTGDAVANLVSEYGRILDFTNSNRIDFDIEGLAYSGIQATTGWKYRFEAVKQLKQQRPGLHVTWTLPILPTGLTLDGSNFFAQMMDQDAPFDVINVMNMDYGECPTMCSTEVVDKCERDAIDYLTKQLYDLANARGKLQQYGWSSQDDVYHYVGSTPMLGMNDSTCLTYTLEAAKTNVAHWQEKKIGMISNWSVARDKACPGQTYVGVDCSSYSGQTTDYQFLQVFAPYTSAN</sequence>
<evidence type="ECO:0000313" key="1">
    <source>
        <dbReference type="EMBL" id="EZG69023.1"/>
    </source>
</evidence>
<dbReference type="GO" id="GO:0030246">
    <property type="term" value="F:carbohydrate binding"/>
    <property type="evidence" value="ECO:0007669"/>
    <property type="project" value="InterPro"/>
</dbReference>
<dbReference type="InterPro" id="IPR052750">
    <property type="entry name" value="GH18_Chitinase"/>
</dbReference>
<dbReference type="Proteomes" id="UP000019763">
    <property type="component" value="Unassembled WGS sequence"/>
</dbReference>
<reference evidence="1" key="1">
    <citation type="submission" date="2013-12" db="EMBL/GenBank/DDBJ databases">
        <authorList>
            <person name="Omoto C.K."/>
            <person name="Sibley D."/>
            <person name="Venepally P."/>
            <person name="Hadjithomas M."/>
            <person name="Karamycheva S."/>
            <person name="Brunk B."/>
            <person name="Roos D."/>
            <person name="Caler E."/>
            <person name="Lorenzi H."/>
        </authorList>
    </citation>
    <scope>NUCLEOTIDE SEQUENCE</scope>
</reference>
<dbReference type="RefSeq" id="XP_011134507.1">
    <property type="nucleotide sequence ID" value="XM_011136205.1"/>
</dbReference>
<dbReference type="GO" id="GO:0005975">
    <property type="term" value="P:carbohydrate metabolic process"/>
    <property type="evidence" value="ECO:0007669"/>
    <property type="project" value="InterPro"/>
</dbReference>
<proteinExistence type="predicted"/>
<dbReference type="PANTHER" id="PTHR42976:SF1">
    <property type="entry name" value="GH18 DOMAIN-CONTAINING PROTEIN-RELATED"/>
    <property type="match status" value="1"/>
</dbReference>
<dbReference type="Gene3D" id="3.20.20.80">
    <property type="entry name" value="Glycosidases"/>
    <property type="match status" value="1"/>
</dbReference>
<dbReference type="VEuPathDB" id="CryptoDB:GNI_060360"/>
<organism evidence="1 2">
    <name type="scientific">Gregarina niphandrodes</name>
    <name type="common">Septate eugregarine</name>
    <dbReference type="NCBI Taxonomy" id="110365"/>
    <lineage>
        <taxon>Eukaryota</taxon>
        <taxon>Sar</taxon>
        <taxon>Alveolata</taxon>
        <taxon>Apicomplexa</taxon>
        <taxon>Conoidasida</taxon>
        <taxon>Gregarinasina</taxon>
        <taxon>Eugregarinorida</taxon>
        <taxon>Gregarinidae</taxon>
        <taxon>Gregarina</taxon>
    </lineage>
</organism>
<dbReference type="Gene3D" id="2.10.10.20">
    <property type="entry name" value="Carbohydrate-binding module superfamily 5/12"/>
    <property type="match status" value="1"/>
</dbReference>
<dbReference type="GO" id="GO:0004553">
    <property type="term" value="F:hydrolase activity, hydrolyzing O-glycosyl compounds"/>
    <property type="evidence" value="ECO:0007669"/>
    <property type="project" value="InterPro"/>
</dbReference>
<evidence type="ECO:0000313" key="2">
    <source>
        <dbReference type="Proteomes" id="UP000019763"/>
    </source>
</evidence>
<gene>
    <name evidence="1" type="ORF">GNI_060360</name>
</gene>
<dbReference type="SUPFAM" id="SSF51055">
    <property type="entry name" value="Carbohydrate binding domain"/>
    <property type="match status" value="1"/>
</dbReference>
<protein>
    <submittedName>
        <fullName evidence="1">Chitinase/lysozyme protein</fullName>
    </submittedName>
</protein>
<dbReference type="InterPro" id="IPR036573">
    <property type="entry name" value="CBM_sf_5/12"/>
</dbReference>
<accession>A0A023B8E0</accession>
<keyword evidence="2" id="KW-1185">Reference proteome</keyword>
<dbReference type="eggNOG" id="ENOG502S4VE">
    <property type="taxonomic scope" value="Eukaryota"/>
</dbReference>
<dbReference type="GO" id="GO:0005576">
    <property type="term" value="C:extracellular region"/>
    <property type="evidence" value="ECO:0007669"/>
    <property type="project" value="InterPro"/>
</dbReference>
<dbReference type="OrthoDB" id="3012298at2759"/>
<name>A0A023B8E0_GRENI</name>
<comment type="caution">
    <text evidence="1">The sequence shown here is derived from an EMBL/GenBank/DDBJ whole genome shotgun (WGS) entry which is preliminary data.</text>
</comment>
<dbReference type="InterPro" id="IPR017853">
    <property type="entry name" value="GH"/>
</dbReference>
<dbReference type="EMBL" id="AFNH02000458">
    <property type="protein sequence ID" value="EZG69023.1"/>
    <property type="molecule type" value="Genomic_DNA"/>
</dbReference>
<dbReference type="AlphaFoldDB" id="A0A023B8E0"/>
<dbReference type="GeneID" id="22912210"/>
<dbReference type="CDD" id="cd12215">
    <property type="entry name" value="ChiC_BD"/>
    <property type="match status" value="1"/>
</dbReference>